<evidence type="ECO:0000256" key="3">
    <source>
        <dbReference type="ARBA" id="ARBA00022968"/>
    </source>
</evidence>
<evidence type="ECO:0000256" key="6">
    <source>
        <dbReference type="SAM" id="SignalP"/>
    </source>
</evidence>
<feature type="chain" id="PRO_5038233587" evidence="6">
    <location>
        <begin position="22"/>
        <end position="188"/>
    </location>
</feature>
<dbReference type="PROSITE" id="PS51352">
    <property type="entry name" value="THIOREDOXIN_2"/>
    <property type="match status" value="1"/>
</dbReference>
<dbReference type="Proteomes" id="UP000261208">
    <property type="component" value="Unassembled WGS sequence"/>
</dbReference>
<keyword evidence="2" id="KW-0201">Cytochrome c-type biogenesis</keyword>
<dbReference type="PANTHER" id="PTHR42852:SF6">
    <property type="entry name" value="THIOL:DISULFIDE INTERCHANGE PROTEIN DSBE"/>
    <property type="match status" value="1"/>
</dbReference>
<dbReference type="InterPro" id="IPR050553">
    <property type="entry name" value="Thioredoxin_ResA/DsbE_sf"/>
</dbReference>
<dbReference type="Proteomes" id="UP000283652">
    <property type="component" value="Unassembled WGS sequence"/>
</dbReference>
<keyword evidence="3" id="KW-0735">Signal-anchor</keyword>
<protein>
    <submittedName>
        <fullName evidence="8">TlpA family protein disulfide reductase</fullName>
    </submittedName>
</protein>
<evidence type="ECO:0000256" key="5">
    <source>
        <dbReference type="ARBA" id="ARBA00023284"/>
    </source>
</evidence>
<dbReference type="GO" id="GO:0030313">
    <property type="term" value="C:cell envelope"/>
    <property type="evidence" value="ECO:0007669"/>
    <property type="project" value="UniProtKB-SubCell"/>
</dbReference>
<dbReference type="Proteomes" id="UP000285642">
    <property type="component" value="Unassembled WGS sequence"/>
</dbReference>
<organism evidence="8 12">
    <name type="scientific">Dorea formicigenerans</name>
    <dbReference type="NCBI Taxonomy" id="39486"/>
    <lineage>
        <taxon>Bacteria</taxon>
        <taxon>Bacillati</taxon>
        <taxon>Bacillota</taxon>
        <taxon>Clostridia</taxon>
        <taxon>Lachnospirales</taxon>
        <taxon>Lachnospiraceae</taxon>
        <taxon>Dorea</taxon>
    </lineage>
</organism>
<dbReference type="SUPFAM" id="SSF52833">
    <property type="entry name" value="Thioredoxin-like"/>
    <property type="match status" value="1"/>
</dbReference>
<comment type="subcellular location">
    <subcellularLocation>
        <location evidence="1">Cell envelope</location>
    </subcellularLocation>
</comment>
<dbReference type="EMBL" id="QSQQ01000009">
    <property type="protein sequence ID" value="RGK47802.1"/>
    <property type="molecule type" value="Genomic_DNA"/>
</dbReference>
<evidence type="ECO:0000256" key="1">
    <source>
        <dbReference type="ARBA" id="ARBA00004196"/>
    </source>
</evidence>
<reference evidence="12 13" key="1">
    <citation type="submission" date="2018-08" db="EMBL/GenBank/DDBJ databases">
        <title>A genome reference for cultivated species of the human gut microbiota.</title>
        <authorList>
            <person name="Zou Y."/>
            <person name="Xue W."/>
            <person name="Luo G."/>
        </authorList>
    </citation>
    <scope>NUCLEOTIDE SEQUENCE [LARGE SCALE GENOMIC DNA]</scope>
    <source>
        <strain evidence="10 14">AF25-11</strain>
        <strain evidence="11 15">AM42-8</strain>
        <strain evidence="9 13">TF11-11</strain>
        <strain evidence="8 12">TM09-19AC</strain>
    </source>
</reference>
<dbReference type="EMBL" id="QRUK01000004">
    <property type="protein sequence ID" value="RGR60331.1"/>
    <property type="molecule type" value="Genomic_DNA"/>
</dbReference>
<evidence type="ECO:0000313" key="12">
    <source>
        <dbReference type="Proteomes" id="UP000260664"/>
    </source>
</evidence>
<evidence type="ECO:0000259" key="7">
    <source>
        <dbReference type="PROSITE" id="PS51352"/>
    </source>
</evidence>
<keyword evidence="5" id="KW-0676">Redox-active center</keyword>
<name>A0A3E4F6U5_9FIRM</name>
<evidence type="ECO:0000313" key="9">
    <source>
        <dbReference type="EMBL" id="RGK47802.1"/>
    </source>
</evidence>
<sequence length="188" mass="20481">MKKLCSILLITALCVSMVACGSKNKEKGQVNSIVTTMGNNASFPSAVNVFSTTNLEGNTVTNDIFSQADLTVVNFWGTFCNPCINEMPELAKWNEEMPDNVQMLGAIVDVETVDSDEYALAQQIVEKTGVTYENVIAPGAFDQFINKLAGVPTTVFIDKNGKVVGEAVVGAKVEEYKQHVEDYLNEQK</sequence>
<evidence type="ECO:0000313" key="10">
    <source>
        <dbReference type="EMBL" id="RGR60331.1"/>
    </source>
</evidence>
<evidence type="ECO:0000313" key="11">
    <source>
        <dbReference type="EMBL" id="RHA71738.1"/>
    </source>
</evidence>
<dbReference type="InterPro" id="IPR013740">
    <property type="entry name" value="Redoxin"/>
</dbReference>
<dbReference type="PROSITE" id="PS51257">
    <property type="entry name" value="PROKAR_LIPOPROTEIN"/>
    <property type="match status" value="1"/>
</dbReference>
<comment type="caution">
    <text evidence="8">The sequence shown here is derived from an EMBL/GenBank/DDBJ whole genome shotgun (WGS) entry which is preliminary data.</text>
</comment>
<dbReference type="RefSeq" id="WP_117494947.1">
    <property type="nucleotide sequence ID" value="NZ_QRUK01000004.1"/>
</dbReference>
<accession>A0A3E4F6U5</accession>
<keyword evidence="3" id="KW-0812">Transmembrane</keyword>
<dbReference type="Pfam" id="PF08534">
    <property type="entry name" value="Redoxin"/>
    <property type="match status" value="1"/>
</dbReference>
<dbReference type="InterPro" id="IPR013766">
    <property type="entry name" value="Thioredoxin_domain"/>
</dbReference>
<evidence type="ECO:0000313" key="15">
    <source>
        <dbReference type="Proteomes" id="UP000285642"/>
    </source>
</evidence>
<evidence type="ECO:0000313" key="8">
    <source>
        <dbReference type="EMBL" id="RGI84275.1"/>
    </source>
</evidence>
<dbReference type="EMBL" id="QSFS01000003">
    <property type="protein sequence ID" value="RHA71738.1"/>
    <property type="molecule type" value="Genomic_DNA"/>
</dbReference>
<dbReference type="AlphaFoldDB" id="A0A3E4F6U5"/>
<dbReference type="GO" id="GO:0016491">
    <property type="term" value="F:oxidoreductase activity"/>
    <property type="evidence" value="ECO:0007669"/>
    <property type="project" value="InterPro"/>
</dbReference>
<dbReference type="InterPro" id="IPR036249">
    <property type="entry name" value="Thioredoxin-like_sf"/>
</dbReference>
<dbReference type="Gene3D" id="3.40.30.10">
    <property type="entry name" value="Glutaredoxin"/>
    <property type="match status" value="1"/>
</dbReference>
<dbReference type="GO" id="GO:0017004">
    <property type="term" value="P:cytochrome complex assembly"/>
    <property type="evidence" value="ECO:0007669"/>
    <property type="project" value="UniProtKB-KW"/>
</dbReference>
<evidence type="ECO:0000256" key="2">
    <source>
        <dbReference type="ARBA" id="ARBA00022748"/>
    </source>
</evidence>
<dbReference type="CDD" id="cd02966">
    <property type="entry name" value="TlpA_like_family"/>
    <property type="match status" value="1"/>
</dbReference>
<feature type="domain" description="Thioredoxin" evidence="7">
    <location>
        <begin position="41"/>
        <end position="185"/>
    </location>
</feature>
<proteinExistence type="predicted"/>
<dbReference type="PANTHER" id="PTHR42852">
    <property type="entry name" value="THIOL:DISULFIDE INTERCHANGE PROTEIN DSBE"/>
    <property type="match status" value="1"/>
</dbReference>
<dbReference type="Proteomes" id="UP000260664">
    <property type="component" value="Unassembled WGS sequence"/>
</dbReference>
<keyword evidence="6" id="KW-0732">Signal</keyword>
<evidence type="ECO:0000256" key="4">
    <source>
        <dbReference type="ARBA" id="ARBA00023157"/>
    </source>
</evidence>
<dbReference type="EMBL" id="QSOI01000007">
    <property type="protein sequence ID" value="RGI84275.1"/>
    <property type="molecule type" value="Genomic_DNA"/>
</dbReference>
<keyword evidence="4" id="KW-1015">Disulfide bond</keyword>
<feature type="signal peptide" evidence="6">
    <location>
        <begin position="1"/>
        <end position="21"/>
    </location>
</feature>
<gene>
    <name evidence="11" type="ORF">DW924_03725</name>
    <name evidence="10" type="ORF">DWY33_03825</name>
    <name evidence="9" type="ORF">DXD10_08110</name>
    <name evidence="8" type="ORF">DXD84_07010</name>
</gene>
<evidence type="ECO:0000313" key="14">
    <source>
        <dbReference type="Proteomes" id="UP000283652"/>
    </source>
</evidence>
<evidence type="ECO:0000313" key="13">
    <source>
        <dbReference type="Proteomes" id="UP000261208"/>
    </source>
</evidence>